<dbReference type="PANTHER" id="PTHR33777:SF1">
    <property type="entry name" value="UPF0045 PROTEIN ECM15"/>
    <property type="match status" value="1"/>
</dbReference>
<accession>A0A6I4VQ73</accession>
<dbReference type="EMBL" id="WUUL01000003">
    <property type="protein sequence ID" value="MXQ53223.1"/>
    <property type="molecule type" value="Genomic_DNA"/>
</dbReference>
<reference evidence="3 4" key="1">
    <citation type="submission" date="2019-12" db="EMBL/GenBank/DDBJ databases">
        <title>Whole-genome analyses of novel actinobacteria.</title>
        <authorList>
            <person name="Sahin N."/>
            <person name="Saygin H."/>
        </authorList>
    </citation>
    <scope>NUCLEOTIDE SEQUENCE [LARGE SCALE GENOMIC DNA]</scope>
    <source>
        <strain evidence="3 4">KC615</strain>
    </source>
</reference>
<dbReference type="AlphaFoldDB" id="A0A6I4VQ73"/>
<dbReference type="InterPro" id="IPR002767">
    <property type="entry name" value="Thiamine_BP"/>
</dbReference>
<dbReference type="NCBIfam" id="TIGR00106">
    <property type="entry name" value="MTH1187 family thiamine-binding protein"/>
    <property type="match status" value="1"/>
</dbReference>
<proteinExistence type="inferred from homology"/>
<dbReference type="SUPFAM" id="SSF89957">
    <property type="entry name" value="MTH1187/YkoF-like"/>
    <property type="match status" value="1"/>
</dbReference>
<dbReference type="Proteomes" id="UP000430692">
    <property type="component" value="Unassembled WGS sequence"/>
</dbReference>
<sequence>MALMEISLIPIGTNSASFSSSVVNAVRIIEEKGLKYQVTPTNTIIEGDLDQLLDTAKAIHRNAISNGVDRIVTNISIDERVDKQLSIEQQVDIVQQSLQ</sequence>
<keyword evidence="4" id="KW-1185">Reference proteome</keyword>
<dbReference type="InterPro" id="IPR029756">
    <property type="entry name" value="MTH1187/YkoF-like"/>
</dbReference>
<evidence type="ECO:0000313" key="4">
    <source>
        <dbReference type="Proteomes" id="UP000430692"/>
    </source>
</evidence>
<evidence type="ECO:0000256" key="1">
    <source>
        <dbReference type="ARBA" id="ARBA00010272"/>
    </source>
</evidence>
<dbReference type="PANTHER" id="PTHR33777">
    <property type="entry name" value="UPF0045 PROTEIN ECM15"/>
    <property type="match status" value="1"/>
</dbReference>
<gene>
    <name evidence="3" type="ORF">GSM42_05635</name>
</gene>
<comment type="caution">
    <text evidence="3">The sequence shown here is derived from an EMBL/GenBank/DDBJ whole genome shotgun (WGS) entry which is preliminary data.</text>
</comment>
<dbReference type="InterPro" id="IPR051614">
    <property type="entry name" value="UPF0045_domain"/>
</dbReference>
<comment type="similarity">
    <text evidence="1">Belongs to the UPF0045 family.</text>
</comment>
<dbReference type="Pfam" id="PF01910">
    <property type="entry name" value="Thiamine_BP"/>
    <property type="match status" value="1"/>
</dbReference>
<name>A0A6I4VQ73_9BACL</name>
<evidence type="ECO:0000259" key="2">
    <source>
        <dbReference type="Pfam" id="PF01910"/>
    </source>
</evidence>
<feature type="domain" description="Thiamine-binding protein" evidence="2">
    <location>
        <begin position="4"/>
        <end position="94"/>
    </location>
</feature>
<dbReference type="GO" id="GO:0005829">
    <property type="term" value="C:cytosol"/>
    <property type="evidence" value="ECO:0007669"/>
    <property type="project" value="TreeGrafter"/>
</dbReference>
<evidence type="ECO:0000313" key="3">
    <source>
        <dbReference type="EMBL" id="MXQ53223.1"/>
    </source>
</evidence>
<organism evidence="3 4">
    <name type="scientific">Shimazuella alba</name>
    <dbReference type="NCBI Taxonomy" id="2690964"/>
    <lineage>
        <taxon>Bacteria</taxon>
        <taxon>Bacillati</taxon>
        <taxon>Bacillota</taxon>
        <taxon>Bacilli</taxon>
        <taxon>Bacillales</taxon>
        <taxon>Thermoactinomycetaceae</taxon>
        <taxon>Shimazuella</taxon>
    </lineage>
</organism>
<protein>
    <submittedName>
        <fullName evidence="3">MTH1187 family thiamine-binding protein</fullName>
    </submittedName>
</protein>
<dbReference type="Gene3D" id="3.30.70.930">
    <property type="match status" value="1"/>
</dbReference>